<accession>A6F593</accession>
<organism evidence="1 2">
    <name type="scientific">Marinobacter algicola DG893</name>
    <dbReference type="NCBI Taxonomy" id="443152"/>
    <lineage>
        <taxon>Bacteria</taxon>
        <taxon>Pseudomonadati</taxon>
        <taxon>Pseudomonadota</taxon>
        <taxon>Gammaproteobacteria</taxon>
        <taxon>Pseudomonadales</taxon>
        <taxon>Marinobacteraceae</taxon>
        <taxon>Marinobacter</taxon>
    </lineage>
</organism>
<dbReference type="RefSeq" id="WP_007155427.1">
    <property type="nucleotide sequence ID" value="NZ_ABCP01000054.1"/>
</dbReference>
<reference evidence="1 2" key="1">
    <citation type="submission" date="2007-06" db="EMBL/GenBank/DDBJ databases">
        <authorList>
            <person name="Green D."/>
            <person name="Ferriera S."/>
            <person name="Johnson J."/>
            <person name="Kravitz S."/>
            <person name="Beeson K."/>
            <person name="Sutton G."/>
            <person name="Rogers Y.-H."/>
            <person name="Friedman R."/>
            <person name="Frazier M."/>
            <person name="Venter J.C."/>
        </authorList>
    </citation>
    <scope>NUCLEOTIDE SEQUENCE [LARGE SCALE GENOMIC DNA]</scope>
    <source>
        <strain evidence="1 2">DG893</strain>
    </source>
</reference>
<comment type="caution">
    <text evidence="1">The sequence shown here is derived from an EMBL/GenBank/DDBJ whole genome shotgun (WGS) entry which is preliminary data.</text>
</comment>
<sequence length="57" mass="5982">MTGRLQQVAFASISVAADGDDGHSTGLFTGRLKPRRGIGIPATMKIVKTGIVPKFDP</sequence>
<dbReference type="AlphaFoldDB" id="A6F593"/>
<keyword evidence="2" id="KW-1185">Reference proteome</keyword>
<proteinExistence type="predicted"/>
<dbReference type="Proteomes" id="UP000005856">
    <property type="component" value="Unassembled WGS sequence"/>
</dbReference>
<gene>
    <name evidence="1" type="ORF">MDG893_09276</name>
</gene>
<name>A6F593_9GAMM</name>
<evidence type="ECO:0000313" key="2">
    <source>
        <dbReference type="Proteomes" id="UP000005856"/>
    </source>
</evidence>
<protein>
    <submittedName>
        <fullName evidence="1">Uncharacterized protein</fullName>
    </submittedName>
</protein>
<dbReference type="EMBL" id="ABCP01000054">
    <property type="protein sequence ID" value="EDM46092.1"/>
    <property type="molecule type" value="Genomic_DNA"/>
</dbReference>
<evidence type="ECO:0000313" key="1">
    <source>
        <dbReference type="EMBL" id="EDM46092.1"/>
    </source>
</evidence>